<dbReference type="EMBL" id="BAABBY010000002">
    <property type="protein sequence ID" value="GAA4199483.1"/>
    <property type="molecule type" value="Genomic_DNA"/>
</dbReference>
<dbReference type="PROSITE" id="PS51819">
    <property type="entry name" value="VOC"/>
    <property type="match status" value="1"/>
</dbReference>
<comment type="caution">
    <text evidence="2">The sequence shown here is derived from an EMBL/GenBank/DDBJ whole genome shotgun (WGS) entry which is preliminary data.</text>
</comment>
<proteinExistence type="predicted"/>
<dbReference type="InterPro" id="IPR037523">
    <property type="entry name" value="VOC_core"/>
</dbReference>
<gene>
    <name evidence="2" type="ORF">GCM10022289_09910</name>
</gene>
<accession>A0ABP8B6X5</accession>
<dbReference type="Proteomes" id="UP001501772">
    <property type="component" value="Unassembled WGS sequence"/>
</dbReference>
<dbReference type="PANTHER" id="PTHR33993">
    <property type="entry name" value="GLYOXALASE-RELATED"/>
    <property type="match status" value="1"/>
</dbReference>
<sequence>MEISNPTIWQIIFRENHRRKGFCVRENDLLNFSKRIRSFIGIFEKKRNIMSNNQQKLKHQQVQYLEFLSRDLEKVKAFYTGAFGWNFTDYGPEYTAFEGDFVDGGFTLGEPSKGSILVILYSEDLEATKTKVLNAGGVISKEIFDFPGGRRFQFLDPDGYELAVWSL</sequence>
<dbReference type="SUPFAM" id="SSF54593">
    <property type="entry name" value="Glyoxalase/Bleomycin resistance protein/Dihydroxybiphenyl dioxygenase"/>
    <property type="match status" value="1"/>
</dbReference>
<dbReference type="InterPro" id="IPR052164">
    <property type="entry name" value="Anthracycline_SecMetBiosynth"/>
</dbReference>
<name>A0ABP8B6X5_9SPHI</name>
<dbReference type="InterPro" id="IPR004360">
    <property type="entry name" value="Glyas_Fos-R_dOase_dom"/>
</dbReference>
<protein>
    <recommendedName>
        <fullName evidence="1">VOC domain-containing protein</fullName>
    </recommendedName>
</protein>
<evidence type="ECO:0000313" key="2">
    <source>
        <dbReference type="EMBL" id="GAA4199483.1"/>
    </source>
</evidence>
<reference evidence="3" key="1">
    <citation type="journal article" date="2019" name="Int. J. Syst. Evol. Microbiol.">
        <title>The Global Catalogue of Microorganisms (GCM) 10K type strain sequencing project: providing services to taxonomists for standard genome sequencing and annotation.</title>
        <authorList>
            <consortium name="The Broad Institute Genomics Platform"/>
            <consortium name="The Broad Institute Genome Sequencing Center for Infectious Disease"/>
            <person name="Wu L."/>
            <person name="Ma J."/>
        </authorList>
    </citation>
    <scope>NUCLEOTIDE SEQUENCE [LARGE SCALE GENOMIC DNA]</scope>
    <source>
        <strain evidence="3">JCM 17626</strain>
    </source>
</reference>
<evidence type="ECO:0000259" key="1">
    <source>
        <dbReference type="PROSITE" id="PS51819"/>
    </source>
</evidence>
<dbReference type="PANTHER" id="PTHR33993:SF1">
    <property type="entry name" value="GLYOXALASE FAMILY PROTEIN"/>
    <property type="match status" value="1"/>
</dbReference>
<keyword evidence="3" id="KW-1185">Reference proteome</keyword>
<dbReference type="InterPro" id="IPR029068">
    <property type="entry name" value="Glyas_Bleomycin-R_OHBP_Dase"/>
</dbReference>
<dbReference type="Gene3D" id="3.10.180.10">
    <property type="entry name" value="2,3-Dihydroxybiphenyl 1,2-Dioxygenase, domain 1"/>
    <property type="match status" value="1"/>
</dbReference>
<dbReference type="CDD" id="cd07247">
    <property type="entry name" value="SgaA_N_like"/>
    <property type="match status" value="1"/>
</dbReference>
<organism evidence="2 3">
    <name type="scientific">Pedobacter jeongneungensis</name>
    <dbReference type="NCBI Taxonomy" id="947309"/>
    <lineage>
        <taxon>Bacteria</taxon>
        <taxon>Pseudomonadati</taxon>
        <taxon>Bacteroidota</taxon>
        <taxon>Sphingobacteriia</taxon>
        <taxon>Sphingobacteriales</taxon>
        <taxon>Sphingobacteriaceae</taxon>
        <taxon>Pedobacter</taxon>
    </lineage>
</organism>
<dbReference type="RefSeq" id="WP_344849947.1">
    <property type="nucleotide sequence ID" value="NZ_BAABBY010000002.1"/>
</dbReference>
<feature type="domain" description="VOC" evidence="1">
    <location>
        <begin position="61"/>
        <end position="167"/>
    </location>
</feature>
<evidence type="ECO:0000313" key="3">
    <source>
        <dbReference type="Proteomes" id="UP001501772"/>
    </source>
</evidence>
<dbReference type="Pfam" id="PF00903">
    <property type="entry name" value="Glyoxalase"/>
    <property type="match status" value="1"/>
</dbReference>